<feature type="non-terminal residue" evidence="1">
    <location>
        <position position="432"/>
    </location>
</feature>
<sequence>MSLENGEQTSKKRRLRPLDEQEKARVECILREQLDLEVYLKQREINTITERLHHSNVLLSVLGSAIQSQQHAHPSLDDVADGLMSHMRRLAIASSHGRGSPYQADGSVTPRKRGRPRRSAAMAPRYADEQSRMLYAQRPDGTTVRMVCPYCRRDDFISLQGFINHSRLEHDAHFASHEEAINICGVDADVDGDRDDEQPSSDQSAGVLRSTTTVTELRARRCVSLLDGLDANQRSSLADALDYLSKRKGGENGSSSDAGSDSDAGDAPAYSKHPATAGGRITADNVPPTQRAEDSRFHVVRRATFGNTSQFIDPAQRPAGHELSTHRWVVYVRSAANEPPLEEYVRMVRVFLHPSFRPDDVVDLLPPKFELARWGWGEFPVRLQVFFRDKRNKPVDIMYIIKLDDTCSGQCVTGVDSPIDFELDRRGLKSGE</sequence>
<proteinExistence type="predicted"/>
<keyword evidence="2" id="KW-1185">Reference proteome</keyword>
<protein>
    <submittedName>
        <fullName evidence="1">Uncharacterized protein</fullName>
    </submittedName>
</protein>
<dbReference type="Proteomes" id="UP001139981">
    <property type="component" value="Unassembled WGS sequence"/>
</dbReference>
<organism evidence="1 2">
    <name type="scientific">Coemansia aciculifera</name>
    <dbReference type="NCBI Taxonomy" id="417176"/>
    <lineage>
        <taxon>Eukaryota</taxon>
        <taxon>Fungi</taxon>
        <taxon>Fungi incertae sedis</taxon>
        <taxon>Zoopagomycota</taxon>
        <taxon>Kickxellomycotina</taxon>
        <taxon>Kickxellomycetes</taxon>
        <taxon>Kickxellales</taxon>
        <taxon>Kickxellaceae</taxon>
        <taxon>Coemansia</taxon>
    </lineage>
</organism>
<accession>A0ACC1M368</accession>
<reference evidence="1" key="1">
    <citation type="submission" date="2022-07" db="EMBL/GenBank/DDBJ databases">
        <title>Phylogenomic reconstructions and comparative analyses of Kickxellomycotina fungi.</title>
        <authorList>
            <person name="Reynolds N.K."/>
            <person name="Stajich J.E."/>
            <person name="Barry K."/>
            <person name="Grigoriev I.V."/>
            <person name="Crous P."/>
            <person name="Smith M.E."/>
        </authorList>
    </citation>
    <scope>NUCLEOTIDE SEQUENCE</scope>
    <source>
        <strain evidence="1">CBS 190363</strain>
    </source>
</reference>
<dbReference type="EMBL" id="JANBVB010000708">
    <property type="protein sequence ID" value="KAJ2892547.1"/>
    <property type="molecule type" value="Genomic_DNA"/>
</dbReference>
<evidence type="ECO:0000313" key="1">
    <source>
        <dbReference type="EMBL" id="KAJ2892547.1"/>
    </source>
</evidence>
<gene>
    <name evidence="1" type="ORF">IWW38_003176</name>
</gene>
<name>A0ACC1M368_9FUNG</name>
<evidence type="ECO:0000313" key="2">
    <source>
        <dbReference type="Proteomes" id="UP001139981"/>
    </source>
</evidence>
<comment type="caution">
    <text evidence="1">The sequence shown here is derived from an EMBL/GenBank/DDBJ whole genome shotgun (WGS) entry which is preliminary data.</text>
</comment>